<evidence type="ECO:0000256" key="2">
    <source>
        <dbReference type="ARBA" id="ARBA00007878"/>
    </source>
</evidence>
<dbReference type="Gene3D" id="2.160.10.10">
    <property type="entry name" value="Hexapeptide repeat proteins"/>
    <property type="match status" value="1"/>
</dbReference>
<dbReference type="GO" id="GO:0003743">
    <property type="term" value="F:translation initiation factor activity"/>
    <property type="evidence" value="ECO:0007669"/>
    <property type="project" value="UniProtKB-KW"/>
</dbReference>
<evidence type="ECO:0000313" key="13">
    <source>
        <dbReference type="EMBL" id="THH15478.1"/>
    </source>
</evidence>
<dbReference type="OrthoDB" id="1733332at2759"/>
<dbReference type="InterPro" id="IPR056764">
    <property type="entry name" value="LbH_EIF2B3/5"/>
</dbReference>
<keyword evidence="4" id="KW-0396">Initiation factor</keyword>
<feature type="compositionally biased region" description="Acidic residues" evidence="10">
    <location>
        <begin position="521"/>
        <end position="530"/>
    </location>
</feature>
<feature type="domain" description="EIF2B subunit epsilon/gamma LbH" evidence="12">
    <location>
        <begin position="414"/>
        <end position="489"/>
    </location>
</feature>
<accession>A0A4S4LUL6</accession>
<dbReference type="GO" id="GO:0005085">
    <property type="term" value="F:guanyl-nucleotide exchange factor activity"/>
    <property type="evidence" value="ECO:0007669"/>
    <property type="project" value="TreeGrafter"/>
</dbReference>
<comment type="function">
    <text evidence="8">Acts as a component of the translation initiation factor 2B (eIF2B) complex, which catalyzes the exchange of GDP for GTP on the eukaryotic initiation factor 2 (eIF2) complex gamma subunit. Its guanine nucleotide exchange factor activity is repressed when bound to eIF2 complex phosphorylated on the alpha subunit, thereby limiting the amount of methionyl-initiator methionine tRNA available to the ribosome and consequently global translation is repressed.</text>
</comment>
<feature type="region of interest" description="Disordered" evidence="10">
    <location>
        <begin position="509"/>
        <end position="540"/>
    </location>
</feature>
<evidence type="ECO:0000256" key="7">
    <source>
        <dbReference type="ARBA" id="ARBA00044229"/>
    </source>
</evidence>
<comment type="similarity">
    <text evidence="2">Belongs to the eIF-2B gamma/epsilon subunits family.</text>
</comment>
<dbReference type="PANTHER" id="PTHR45989:SF1">
    <property type="entry name" value="TRANSLATION INITIATION FACTOR EIF-2B SUBUNIT GAMMA"/>
    <property type="match status" value="1"/>
</dbReference>
<dbReference type="GO" id="GO:0005851">
    <property type="term" value="C:eukaryotic translation initiation factor 2B complex"/>
    <property type="evidence" value="ECO:0007669"/>
    <property type="project" value="TreeGrafter"/>
</dbReference>
<evidence type="ECO:0000256" key="1">
    <source>
        <dbReference type="ARBA" id="ARBA00004514"/>
    </source>
</evidence>
<dbReference type="Pfam" id="PF25084">
    <property type="entry name" value="LbH_EIF2B"/>
    <property type="match status" value="1"/>
</dbReference>
<dbReference type="InterPro" id="IPR029044">
    <property type="entry name" value="Nucleotide-diphossugar_trans"/>
</dbReference>
<evidence type="ECO:0000256" key="3">
    <source>
        <dbReference type="ARBA" id="ARBA00022490"/>
    </source>
</evidence>
<dbReference type="InterPro" id="IPR051960">
    <property type="entry name" value="eIF2B_gamma"/>
</dbReference>
<comment type="subcellular location">
    <subcellularLocation>
        <location evidence="1">Cytoplasm</location>
        <location evidence="1">Cytosol</location>
    </subcellularLocation>
</comment>
<evidence type="ECO:0000256" key="10">
    <source>
        <dbReference type="SAM" id="MobiDB-lite"/>
    </source>
</evidence>
<feature type="region of interest" description="Disordered" evidence="10">
    <location>
        <begin position="338"/>
        <end position="361"/>
    </location>
</feature>
<evidence type="ECO:0000256" key="9">
    <source>
        <dbReference type="ARBA" id="ARBA00046432"/>
    </source>
</evidence>
<reference evidence="13 14" key="1">
    <citation type="submission" date="2019-02" db="EMBL/GenBank/DDBJ databases">
        <title>Genome sequencing of the rare red list fungi Bondarzewia mesenterica.</title>
        <authorList>
            <person name="Buettner E."/>
            <person name="Kellner H."/>
        </authorList>
    </citation>
    <scope>NUCLEOTIDE SEQUENCE [LARGE SCALE GENOMIC DNA]</scope>
    <source>
        <strain evidence="13 14">DSM 108281</strain>
    </source>
</reference>
<name>A0A4S4LUL6_9AGAM</name>
<dbReference type="Gene3D" id="3.90.550.10">
    <property type="entry name" value="Spore Coat Polysaccharide Biosynthesis Protein SpsA, Chain A"/>
    <property type="match status" value="1"/>
</dbReference>
<dbReference type="CDD" id="cd04198">
    <property type="entry name" value="eIF-2B_gamma_N"/>
    <property type="match status" value="1"/>
</dbReference>
<evidence type="ECO:0000256" key="5">
    <source>
        <dbReference type="ARBA" id="ARBA00022917"/>
    </source>
</evidence>
<keyword evidence="5" id="KW-0648">Protein biosynthesis</keyword>
<dbReference type="Pfam" id="PF00483">
    <property type="entry name" value="NTP_transferase"/>
    <property type="match status" value="1"/>
</dbReference>
<dbReference type="Proteomes" id="UP000310158">
    <property type="component" value="Unassembled WGS sequence"/>
</dbReference>
<keyword evidence="14" id="KW-1185">Reference proteome</keyword>
<evidence type="ECO:0000256" key="6">
    <source>
        <dbReference type="ARBA" id="ARBA00044196"/>
    </source>
</evidence>
<sequence>MDFQDSATTLVSREFIAVVLAGFGNELLPLTSDHGDEPCPKALIPIANKPMIDYPLTWLEQSGIIDVLLICPTAHRASISHHIHSDTSSSPYPSLQIDLQTYDESQDLSPGTCTVLRHFSNRIQKDFILLPCDFIPPESLPLNDILNKFRIEANMDGSIMTSCWFQASRPDKGAVPEEWGLPTSRTPIIWDDQSGTLLHIDTPDDLDQNADELMIRMSLLSRYPRTNLSSSYQDSHVYMCKRAVLDLLQQKTGFDSFREEFVPWLCKLQYQRAKREKYGRSTSIFFFSSLGQLTNTEPVFKPISNDLSQAMALRHSTLQTRAMRAKYPHMPGLVDQIDSPSQKPLSLSMPPSPTDSDDDEAMPTSLRVGLVIHSSSAGYCARANNLPALLELNRHFLGQTTYALPTDPENRSLIDAKSPISSDSMIGDSTRVGERTNIKRSVIGNHCVIGKMVKISGCVLLDHCVVEDGAKLDGCILGKDTKVGAKGELIRCLTQSGYEVDAGETYRNEKLEVSDWTAAPEDSDTAESENDGGSGTSSDG</sequence>
<evidence type="ECO:0000313" key="14">
    <source>
        <dbReference type="Proteomes" id="UP000310158"/>
    </source>
</evidence>
<dbReference type="InterPro" id="IPR005835">
    <property type="entry name" value="NTP_transferase_dom"/>
</dbReference>
<dbReference type="AlphaFoldDB" id="A0A4S4LUL6"/>
<dbReference type="EMBL" id="SGPL01000208">
    <property type="protein sequence ID" value="THH15478.1"/>
    <property type="molecule type" value="Genomic_DNA"/>
</dbReference>
<keyword evidence="3" id="KW-0963">Cytoplasm</keyword>
<gene>
    <name evidence="13" type="ORF">EW146_g5006</name>
</gene>
<feature type="domain" description="Nucleotidyl transferase" evidence="11">
    <location>
        <begin position="17"/>
        <end position="154"/>
    </location>
</feature>
<dbReference type="PANTHER" id="PTHR45989">
    <property type="entry name" value="TRANSLATION INITIATION FACTOR EIF-2B SUBUNIT GAMMA"/>
    <property type="match status" value="1"/>
</dbReference>
<comment type="caution">
    <text evidence="13">The sequence shown here is derived from an EMBL/GenBank/DDBJ whole genome shotgun (WGS) entry which is preliminary data.</text>
</comment>
<evidence type="ECO:0000256" key="8">
    <source>
        <dbReference type="ARBA" id="ARBA00045373"/>
    </source>
</evidence>
<organism evidence="13 14">
    <name type="scientific">Bondarzewia mesenterica</name>
    <dbReference type="NCBI Taxonomy" id="1095465"/>
    <lineage>
        <taxon>Eukaryota</taxon>
        <taxon>Fungi</taxon>
        <taxon>Dikarya</taxon>
        <taxon>Basidiomycota</taxon>
        <taxon>Agaricomycotina</taxon>
        <taxon>Agaricomycetes</taxon>
        <taxon>Russulales</taxon>
        <taxon>Bondarzewiaceae</taxon>
        <taxon>Bondarzewia</taxon>
    </lineage>
</organism>
<dbReference type="GO" id="GO:0005829">
    <property type="term" value="C:cytosol"/>
    <property type="evidence" value="ECO:0007669"/>
    <property type="project" value="UniProtKB-SubCell"/>
</dbReference>
<feature type="compositionally biased region" description="Low complexity" evidence="10">
    <location>
        <begin position="339"/>
        <end position="349"/>
    </location>
</feature>
<protein>
    <recommendedName>
        <fullName evidence="6">Translation initiation factor eIF2B subunit gamma</fullName>
    </recommendedName>
    <alternativeName>
        <fullName evidence="7">eIF2B GDP-GTP exchange factor subunit gamma</fullName>
    </alternativeName>
</protein>
<dbReference type="SUPFAM" id="SSF53448">
    <property type="entry name" value="Nucleotide-diphospho-sugar transferases"/>
    <property type="match status" value="1"/>
</dbReference>
<comment type="subunit">
    <text evidence="9">Component of the translation initiation factor 2B (eIF2B) complex which is a heterodecamer of two sets of five different subunits: alpha, beta, gamma, delta and epsilon. Subunits alpha, beta and delta comprise a regulatory subcomplex and subunits epsilon and gamma comprise a catalytic subcomplex. Within the complex, the hexameric regulatory complex resides at the center, with the two heterodimeric catalytic subcomplexes bound on opposite sides.</text>
</comment>
<evidence type="ECO:0000256" key="4">
    <source>
        <dbReference type="ARBA" id="ARBA00022540"/>
    </source>
</evidence>
<dbReference type="GO" id="GO:0002183">
    <property type="term" value="P:cytoplasmic translational initiation"/>
    <property type="evidence" value="ECO:0007669"/>
    <property type="project" value="TreeGrafter"/>
</dbReference>
<evidence type="ECO:0000259" key="12">
    <source>
        <dbReference type="Pfam" id="PF25084"/>
    </source>
</evidence>
<proteinExistence type="inferred from homology"/>
<dbReference type="CDD" id="cd04652">
    <property type="entry name" value="LbH_eIF2B_gamma_C"/>
    <property type="match status" value="1"/>
</dbReference>
<evidence type="ECO:0000259" key="11">
    <source>
        <dbReference type="Pfam" id="PF00483"/>
    </source>
</evidence>